<organism evidence="4 5">
    <name type="scientific">Monoraphidium neglectum</name>
    <dbReference type="NCBI Taxonomy" id="145388"/>
    <lineage>
        <taxon>Eukaryota</taxon>
        <taxon>Viridiplantae</taxon>
        <taxon>Chlorophyta</taxon>
        <taxon>core chlorophytes</taxon>
        <taxon>Chlorophyceae</taxon>
        <taxon>CS clade</taxon>
        <taxon>Sphaeropleales</taxon>
        <taxon>Selenastraceae</taxon>
        <taxon>Monoraphidium</taxon>
    </lineage>
</organism>
<feature type="region of interest" description="Disordered" evidence="2">
    <location>
        <begin position="1"/>
        <end position="65"/>
    </location>
</feature>
<dbReference type="KEGG" id="mng:MNEG_0302"/>
<keyword evidence="5" id="KW-1185">Reference proteome</keyword>
<reference evidence="4 5" key="1">
    <citation type="journal article" date="2013" name="BMC Genomics">
        <title>Reconstruction of the lipid metabolism for the microalga Monoraphidium neglectum from its genome sequence reveals characteristics suitable for biofuel production.</title>
        <authorList>
            <person name="Bogen C."/>
            <person name="Al-Dilaimi A."/>
            <person name="Albersmeier A."/>
            <person name="Wichmann J."/>
            <person name="Grundmann M."/>
            <person name="Rupp O."/>
            <person name="Lauersen K.J."/>
            <person name="Blifernez-Klassen O."/>
            <person name="Kalinowski J."/>
            <person name="Goesmann A."/>
            <person name="Mussgnug J.H."/>
            <person name="Kruse O."/>
        </authorList>
    </citation>
    <scope>NUCLEOTIDE SEQUENCE [LARGE SCALE GENOMIC DNA]</scope>
    <source>
        <strain evidence="4 5">SAG 48.87</strain>
    </source>
</reference>
<accession>A0A0D2KC84</accession>
<protein>
    <recommendedName>
        <fullName evidence="3">LSM-interacting domain-containing protein</fullName>
    </recommendedName>
</protein>
<dbReference type="GeneID" id="25726420"/>
<dbReference type="AlphaFoldDB" id="A0A0D2KC84"/>
<keyword evidence="1" id="KW-0694">RNA-binding</keyword>
<gene>
    <name evidence="4" type="ORF">MNEG_0302</name>
</gene>
<evidence type="ECO:0000259" key="3">
    <source>
        <dbReference type="Pfam" id="PF05391"/>
    </source>
</evidence>
<name>A0A0D2KC84_9CHLO</name>
<feature type="domain" description="LSM-interacting" evidence="3">
    <location>
        <begin position="51"/>
        <end position="61"/>
    </location>
</feature>
<sequence length="65" mass="6638">MGHMRNTIQAQEGAAPARMPGLVPRALAKAPDAPASGGGGAALPPNDGRAKSNDEFRKMLLSGKK</sequence>
<dbReference type="EMBL" id="KK100241">
    <property type="protein sequence ID" value="KIZ07663.1"/>
    <property type="molecule type" value="Genomic_DNA"/>
</dbReference>
<evidence type="ECO:0000313" key="4">
    <source>
        <dbReference type="EMBL" id="KIZ07663.1"/>
    </source>
</evidence>
<dbReference type="Pfam" id="PF05391">
    <property type="entry name" value="Lsm_interact"/>
    <property type="match status" value="1"/>
</dbReference>
<proteinExistence type="predicted"/>
<feature type="compositionally biased region" description="Basic and acidic residues" evidence="2">
    <location>
        <begin position="48"/>
        <end position="58"/>
    </location>
</feature>
<evidence type="ECO:0000256" key="1">
    <source>
        <dbReference type="ARBA" id="ARBA00022884"/>
    </source>
</evidence>
<evidence type="ECO:0000313" key="5">
    <source>
        <dbReference type="Proteomes" id="UP000054498"/>
    </source>
</evidence>
<dbReference type="RefSeq" id="XP_013906682.1">
    <property type="nucleotide sequence ID" value="XM_014051228.1"/>
</dbReference>
<feature type="compositionally biased region" description="Polar residues" evidence="2">
    <location>
        <begin position="1"/>
        <end position="10"/>
    </location>
</feature>
<dbReference type="InterPro" id="IPR008669">
    <property type="entry name" value="LSM_interact"/>
</dbReference>
<dbReference type="Proteomes" id="UP000054498">
    <property type="component" value="Unassembled WGS sequence"/>
</dbReference>
<evidence type="ECO:0000256" key="2">
    <source>
        <dbReference type="SAM" id="MobiDB-lite"/>
    </source>
</evidence>
<dbReference type="GO" id="GO:0003723">
    <property type="term" value="F:RNA binding"/>
    <property type="evidence" value="ECO:0007669"/>
    <property type="project" value="UniProtKB-KW"/>
</dbReference>